<feature type="domain" description="AAA+ ATPase" evidence="2">
    <location>
        <begin position="33"/>
        <end position="171"/>
    </location>
</feature>
<dbReference type="SUPFAM" id="SSF52540">
    <property type="entry name" value="P-loop containing nucleoside triphosphate hydrolases"/>
    <property type="match status" value="1"/>
</dbReference>
<dbReference type="PANTHER" id="PTHR10098:SF106">
    <property type="entry name" value="TETRATRICOPEPTIDE REPEAT PROTEIN 28-LIKE PROTEIN"/>
    <property type="match status" value="1"/>
</dbReference>
<dbReference type="Pfam" id="PF13424">
    <property type="entry name" value="TPR_12"/>
    <property type="match status" value="3"/>
</dbReference>
<sequence>SLQISSIAPFPPINFVGRDDLVQQGLDHISRKSPAHIAILGPGGIGKTSLALAILNHEKARNIFNNHCYFIPCEIFTTGLDLSIAILQVLGGSFLGQEQDVLSLLRQRLSQTGDMLLVIDNFETLWLENSSVAEVKRILEIIASTESITLILTMRGDMPPRCIEWSIILPPEGLGPLTIDAAKEMYLNGKQVDSQDESILEKLLVETDCVPLAVSLLSALGNVYPISNLYDRWTRNKTQLLKVRDGGGQLTKSTSVAISINLSLESFQNADASRLLFLIAYLPEGFPHWIQLLESITNLEDPYDAVDILSNTGLTYKTSNKTLTMLSPTRHYINTREKPNKAQFEADLQHIIDFINNSVKKNSDNLSLFGSANITTIFADFVKSNPTLEHTQSALKCSQYLAGQNIYLINLVETLISVIEKLGSQEMLGESVMHYRDMLLALASWSKAEQETIHAYEIYKKLGDKLKMAQNLQSLGHGLKMEGKFVEASRKHEEAYTIFKDLNNQPGMANALKALGLSLRLQNRFKEASAKLTDAYKIYEELQDTKGMAFVLKAIGNILRSRKQYEEALEKHKEAYSMFTKRKHKVGMADSLHCIGDDLRLLDRPDEAAKKHLEAYEHYKDLKNDLGMAEALDSLGDDLRIMEKYEEALKKHEVAYQTFSKLQNKRSMGNSLNSMGDVFRMQEKYTEAIKKYTEAYEIFEQLENKLKMAKILKNLGDALEMDGKKAEGAGMHKASQELFHEVENVN</sequence>
<dbReference type="SUPFAM" id="SSF48452">
    <property type="entry name" value="TPR-like"/>
    <property type="match status" value="2"/>
</dbReference>
<dbReference type="InterPro" id="IPR027417">
    <property type="entry name" value="P-loop_NTPase"/>
</dbReference>
<evidence type="ECO:0000313" key="4">
    <source>
        <dbReference type="Proteomes" id="UP000308652"/>
    </source>
</evidence>
<dbReference type="CDD" id="cd00009">
    <property type="entry name" value="AAA"/>
    <property type="match status" value="1"/>
</dbReference>
<feature type="coiled-coil region" evidence="1">
    <location>
        <begin position="555"/>
        <end position="582"/>
    </location>
</feature>
<name>A0A5C3LJQ5_9AGAR</name>
<keyword evidence="4" id="KW-1185">Reference proteome</keyword>
<keyword evidence="1" id="KW-0175">Coiled coil</keyword>
<dbReference type="AlphaFoldDB" id="A0A5C3LJQ5"/>
<reference evidence="3 4" key="1">
    <citation type="journal article" date="2019" name="Nat. Ecol. Evol.">
        <title>Megaphylogeny resolves global patterns of mushroom evolution.</title>
        <authorList>
            <person name="Varga T."/>
            <person name="Krizsan K."/>
            <person name="Foldi C."/>
            <person name="Dima B."/>
            <person name="Sanchez-Garcia M."/>
            <person name="Sanchez-Ramirez S."/>
            <person name="Szollosi G.J."/>
            <person name="Szarkandi J.G."/>
            <person name="Papp V."/>
            <person name="Albert L."/>
            <person name="Andreopoulos W."/>
            <person name="Angelini C."/>
            <person name="Antonin V."/>
            <person name="Barry K.W."/>
            <person name="Bougher N.L."/>
            <person name="Buchanan P."/>
            <person name="Buyck B."/>
            <person name="Bense V."/>
            <person name="Catcheside P."/>
            <person name="Chovatia M."/>
            <person name="Cooper J."/>
            <person name="Damon W."/>
            <person name="Desjardin D."/>
            <person name="Finy P."/>
            <person name="Geml J."/>
            <person name="Haridas S."/>
            <person name="Hughes K."/>
            <person name="Justo A."/>
            <person name="Karasinski D."/>
            <person name="Kautmanova I."/>
            <person name="Kiss B."/>
            <person name="Kocsube S."/>
            <person name="Kotiranta H."/>
            <person name="LaButti K.M."/>
            <person name="Lechner B.E."/>
            <person name="Liimatainen K."/>
            <person name="Lipzen A."/>
            <person name="Lukacs Z."/>
            <person name="Mihaltcheva S."/>
            <person name="Morgado L.N."/>
            <person name="Niskanen T."/>
            <person name="Noordeloos M.E."/>
            <person name="Ohm R.A."/>
            <person name="Ortiz-Santana B."/>
            <person name="Ovrebo C."/>
            <person name="Racz N."/>
            <person name="Riley R."/>
            <person name="Savchenko A."/>
            <person name="Shiryaev A."/>
            <person name="Soop K."/>
            <person name="Spirin V."/>
            <person name="Szebenyi C."/>
            <person name="Tomsovsky M."/>
            <person name="Tulloss R.E."/>
            <person name="Uehling J."/>
            <person name="Grigoriev I.V."/>
            <person name="Vagvolgyi C."/>
            <person name="Papp T."/>
            <person name="Martin F.M."/>
            <person name="Miettinen O."/>
            <person name="Hibbett D.S."/>
            <person name="Nagy L.G."/>
        </authorList>
    </citation>
    <scope>NUCLEOTIDE SEQUENCE [LARGE SCALE GENOMIC DNA]</scope>
    <source>
        <strain evidence="3 4">CBS 166.37</strain>
    </source>
</reference>
<dbReference type="PANTHER" id="PTHR10098">
    <property type="entry name" value="RAPSYN-RELATED"/>
    <property type="match status" value="1"/>
</dbReference>
<dbReference type="Gene3D" id="3.40.50.300">
    <property type="entry name" value="P-loop containing nucleotide triphosphate hydrolases"/>
    <property type="match status" value="1"/>
</dbReference>
<dbReference type="InterPro" id="IPR019734">
    <property type="entry name" value="TPR_rpt"/>
</dbReference>
<feature type="non-terminal residue" evidence="3">
    <location>
        <position position="1"/>
    </location>
</feature>
<dbReference type="EMBL" id="ML213649">
    <property type="protein sequence ID" value="TFK33409.1"/>
    <property type="molecule type" value="Genomic_DNA"/>
</dbReference>
<protein>
    <recommendedName>
        <fullName evidence="2">AAA+ ATPase domain-containing protein</fullName>
    </recommendedName>
</protein>
<dbReference type="SMART" id="SM00028">
    <property type="entry name" value="TPR"/>
    <property type="match status" value="7"/>
</dbReference>
<gene>
    <name evidence="3" type="ORF">BDQ12DRAFT_615326</name>
</gene>
<evidence type="ECO:0000256" key="1">
    <source>
        <dbReference type="SAM" id="Coils"/>
    </source>
</evidence>
<dbReference type="InterPro" id="IPR003593">
    <property type="entry name" value="AAA+_ATPase"/>
</dbReference>
<dbReference type="InterPro" id="IPR049052">
    <property type="entry name" value="nSTAND1"/>
</dbReference>
<dbReference type="Proteomes" id="UP000308652">
    <property type="component" value="Unassembled WGS sequence"/>
</dbReference>
<accession>A0A5C3LJQ5</accession>
<evidence type="ECO:0000259" key="2">
    <source>
        <dbReference type="SMART" id="SM00382"/>
    </source>
</evidence>
<dbReference type="SMART" id="SM00382">
    <property type="entry name" value="AAA"/>
    <property type="match status" value="1"/>
</dbReference>
<dbReference type="InterPro" id="IPR011990">
    <property type="entry name" value="TPR-like_helical_dom_sf"/>
</dbReference>
<proteinExistence type="predicted"/>
<evidence type="ECO:0000313" key="3">
    <source>
        <dbReference type="EMBL" id="TFK33409.1"/>
    </source>
</evidence>
<dbReference type="STRING" id="68775.A0A5C3LJQ5"/>
<dbReference type="Gene3D" id="1.25.40.10">
    <property type="entry name" value="Tetratricopeptide repeat domain"/>
    <property type="match status" value="2"/>
</dbReference>
<organism evidence="3 4">
    <name type="scientific">Crucibulum laeve</name>
    <dbReference type="NCBI Taxonomy" id="68775"/>
    <lineage>
        <taxon>Eukaryota</taxon>
        <taxon>Fungi</taxon>
        <taxon>Dikarya</taxon>
        <taxon>Basidiomycota</taxon>
        <taxon>Agaricomycotina</taxon>
        <taxon>Agaricomycetes</taxon>
        <taxon>Agaricomycetidae</taxon>
        <taxon>Agaricales</taxon>
        <taxon>Agaricineae</taxon>
        <taxon>Nidulariaceae</taxon>
        <taxon>Crucibulum</taxon>
    </lineage>
</organism>
<dbReference type="OrthoDB" id="621413at2759"/>
<dbReference type="Pfam" id="PF20703">
    <property type="entry name" value="nSTAND1"/>
    <property type="match status" value="1"/>
</dbReference>